<evidence type="ECO:0000313" key="5">
    <source>
        <dbReference type="EMBL" id="TCL00001.1"/>
    </source>
</evidence>
<dbReference type="AlphaFoldDB" id="A0A4R1N8W1"/>
<evidence type="ECO:0000256" key="2">
    <source>
        <dbReference type="ARBA" id="ARBA00022832"/>
    </source>
</evidence>
<dbReference type="RefSeq" id="WP_132861819.1">
    <property type="nucleotide sequence ID" value="NZ_SMGR01000004.1"/>
</dbReference>
<dbReference type="Proteomes" id="UP000295673">
    <property type="component" value="Unassembled WGS sequence"/>
</dbReference>
<protein>
    <submittedName>
        <fullName evidence="5">Long-chain acyl-CoA synthetase</fullName>
    </submittedName>
</protein>
<dbReference type="Pfam" id="PF23562">
    <property type="entry name" value="AMP-binding_C_3"/>
    <property type="match status" value="1"/>
</dbReference>
<dbReference type="SUPFAM" id="SSF56801">
    <property type="entry name" value="Acetyl-CoA synthetase-like"/>
    <property type="match status" value="1"/>
</dbReference>
<sequence length="656" mass="73387">MAQSSQATGGLASVPALLQRNATLYADKDAYREKEFGIWQRWTWAETEKEIEALALGLINLGVQEGDFVAIIGRNRPYFYWSMVAAQSVGAVPVPVYQDSAAEEMEYILGHCGAKYAIVEDQEQVDKIIEIQEHLHQFKHMIYIDPRGLRKYDHHALHEFSHIQNQGRAAYDEWITDLKERREKLTYDSTCVMLYTSGTTGKPKGVVLSNRNVIESAKNSSEFDNLTAGEEILAYLPMAWVGDFIFSIGQAYWTGFCVNCPESADTMMTDLREIGPTYYFAPPRVFETQLTNVMIRMEDAGPLKRRMFHHFMDHAKKVGPSILDGKPVSGMDRLKYRLGEFLVYGPLKDTLGFGRVRVGYTAGEAIGPEIFEFYRSLGINLKQLYGQTEATVFITAQPDGEVRADTVGVPSPDVEIKIDDNGEIHYRSPGTFVEYYNNPESTASTKDAEGWVATGDAGFFEEDSGHLRIIDRAKDVGKMADGSMFAPKYVENKLKFYPDILEAVLFGNGRDHCVAFINIDLTAVGNWAERNNIAYASYQELAGHPKVLDSIQQHVETVNKSVAVDPMLAGCQIHRFLVLHKELDADDGEMTRTRKVRRVIVADKFKDLVDALYDGSAQVSTETEVTYEDGRKGSIKATLELRDAAVVSTAAKVAAE</sequence>
<dbReference type="InterPro" id="IPR042099">
    <property type="entry name" value="ANL_N_sf"/>
</dbReference>
<keyword evidence="2" id="KW-0276">Fatty acid metabolism</keyword>
<dbReference type="EMBL" id="SMGR01000004">
    <property type="protein sequence ID" value="TCL00001.1"/>
    <property type="molecule type" value="Genomic_DNA"/>
</dbReference>
<accession>A0A4R1N8W1</accession>
<keyword evidence="1" id="KW-0436">Ligase</keyword>
<dbReference type="Pfam" id="PF00501">
    <property type="entry name" value="AMP-binding"/>
    <property type="match status" value="1"/>
</dbReference>
<dbReference type="InterPro" id="IPR020845">
    <property type="entry name" value="AMP-binding_CS"/>
</dbReference>
<evidence type="ECO:0000256" key="3">
    <source>
        <dbReference type="ARBA" id="ARBA00023098"/>
    </source>
</evidence>
<feature type="domain" description="AMP-dependent synthetase/ligase" evidence="4">
    <location>
        <begin position="18"/>
        <end position="436"/>
    </location>
</feature>
<dbReference type="PANTHER" id="PTHR43272">
    <property type="entry name" value="LONG-CHAIN-FATTY-ACID--COA LIGASE"/>
    <property type="match status" value="1"/>
</dbReference>
<reference evidence="5 6" key="1">
    <citation type="submission" date="2019-03" db="EMBL/GenBank/DDBJ databases">
        <title>Genomic Encyclopedia of Archaeal and Bacterial Type Strains, Phase II (KMG-II): from individual species to whole genera.</title>
        <authorList>
            <person name="Goeker M."/>
        </authorList>
    </citation>
    <scope>NUCLEOTIDE SEQUENCE [LARGE SCALE GENOMIC DNA]</scope>
    <source>
        <strain evidence="5 6">DSM 26433</strain>
    </source>
</reference>
<keyword evidence="3" id="KW-0443">Lipid metabolism</keyword>
<evidence type="ECO:0000313" key="6">
    <source>
        <dbReference type="Proteomes" id="UP000295673"/>
    </source>
</evidence>
<organism evidence="5 6">
    <name type="scientific">Shimia isoporae</name>
    <dbReference type="NCBI Taxonomy" id="647720"/>
    <lineage>
        <taxon>Bacteria</taxon>
        <taxon>Pseudomonadati</taxon>
        <taxon>Pseudomonadota</taxon>
        <taxon>Alphaproteobacteria</taxon>
        <taxon>Rhodobacterales</taxon>
        <taxon>Roseobacteraceae</taxon>
    </lineage>
</organism>
<evidence type="ECO:0000256" key="1">
    <source>
        <dbReference type="ARBA" id="ARBA00022598"/>
    </source>
</evidence>
<dbReference type="GO" id="GO:0016020">
    <property type="term" value="C:membrane"/>
    <property type="evidence" value="ECO:0007669"/>
    <property type="project" value="TreeGrafter"/>
</dbReference>
<dbReference type="PANTHER" id="PTHR43272:SF32">
    <property type="entry name" value="AMP-DEPENDENT SYNTHETASE_LIGASE DOMAIN-CONTAINING PROTEIN"/>
    <property type="match status" value="1"/>
</dbReference>
<dbReference type="InterPro" id="IPR000873">
    <property type="entry name" value="AMP-dep_synth/lig_dom"/>
</dbReference>
<gene>
    <name evidence="5" type="ORF">BXY66_3707</name>
</gene>
<dbReference type="PROSITE" id="PS00455">
    <property type="entry name" value="AMP_BINDING"/>
    <property type="match status" value="1"/>
</dbReference>
<comment type="caution">
    <text evidence="5">The sequence shown here is derived from an EMBL/GenBank/DDBJ whole genome shotgun (WGS) entry which is preliminary data.</text>
</comment>
<evidence type="ECO:0000259" key="4">
    <source>
        <dbReference type="Pfam" id="PF00501"/>
    </source>
</evidence>
<proteinExistence type="predicted"/>
<dbReference type="Gene3D" id="3.40.50.12780">
    <property type="entry name" value="N-terminal domain of ligase-like"/>
    <property type="match status" value="1"/>
</dbReference>
<dbReference type="OrthoDB" id="9803968at2"/>
<name>A0A4R1N8W1_9RHOB</name>
<keyword evidence="6" id="KW-1185">Reference proteome</keyword>
<dbReference type="GO" id="GO:0004467">
    <property type="term" value="F:long-chain fatty acid-CoA ligase activity"/>
    <property type="evidence" value="ECO:0007669"/>
    <property type="project" value="TreeGrafter"/>
</dbReference>